<dbReference type="Proteomes" id="UP000324748">
    <property type="component" value="Unassembled WGS sequence"/>
</dbReference>
<evidence type="ECO:0000313" key="1">
    <source>
        <dbReference type="EMBL" id="KAA1073304.1"/>
    </source>
</evidence>
<organism evidence="1 2">
    <name type="scientific">Puccinia graminis f. sp. tritici</name>
    <dbReference type="NCBI Taxonomy" id="56615"/>
    <lineage>
        <taxon>Eukaryota</taxon>
        <taxon>Fungi</taxon>
        <taxon>Dikarya</taxon>
        <taxon>Basidiomycota</taxon>
        <taxon>Pucciniomycotina</taxon>
        <taxon>Pucciniomycetes</taxon>
        <taxon>Pucciniales</taxon>
        <taxon>Pucciniaceae</taxon>
        <taxon>Puccinia</taxon>
    </lineage>
</organism>
<evidence type="ECO:0000313" key="2">
    <source>
        <dbReference type="Proteomes" id="UP000324748"/>
    </source>
</evidence>
<name>A0A5B0MBR7_PUCGR</name>
<sequence>MLFNKILIAFQLLHYHSLSARPLSLARHLVKREAGGRFNLPMVPFPLDAPIDIHRPRITITELDDSEEVGHRATARAPNNIQHPRITVTEPDDSAQAGHQAGADSLALQVYNPHAPRVTVPGDIKDIHEDFSAKMEIVLPRIKANHGDSVYQKVEEYYRSILQNRSTSPTFHPFEEHPQNGASLSQNEIKANQLKNLMQRAYMKTVKDHEEVLVHS</sequence>
<keyword evidence="2" id="KW-1185">Reference proteome</keyword>
<comment type="caution">
    <text evidence="1">The sequence shown here is derived from an EMBL/GenBank/DDBJ whole genome shotgun (WGS) entry which is preliminary data.</text>
</comment>
<dbReference type="EMBL" id="VSWC01000158">
    <property type="protein sequence ID" value="KAA1073304.1"/>
    <property type="molecule type" value="Genomic_DNA"/>
</dbReference>
<accession>A0A5B0MBR7</accession>
<gene>
    <name evidence="1" type="ORF">PGT21_007937</name>
</gene>
<proteinExistence type="predicted"/>
<protein>
    <submittedName>
        <fullName evidence="1">Uncharacterized protein</fullName>
    </submittedName>
</protein>
<dbReference type="OrthoDB" id="10277102at2759"/>
<reference evidence="1 2" key="1">
    <citation type="submission" date="2019-05" db="EMBL/GenBank/DDBJ databases">
        <title>Emergence of the Ug99 lineage of the wheat stem rust pathogen through somatic hybridization.</title>
        <authorList>
            <person name="Li F."/>
            <person name="Upadhyaya N.M."/>
            <person name="Sperschneider J."/>
            <person name="Matny O."/>
            <person name="Nguyen-Phuc H."/>
            <person name="Mago R."/>
            <person name="Raley C."/>
            <person name="Miller M.E."/>
            <person name="Silverstein K.A.T."/>
            <person name="Henningsen E."/>
            <person name="Hirsch C.D."/>
            <person name="Visser B."/>
            <person name="Pretorius Z.A."/>
            <person name="Steffenson B.J."/>
            <person name="Schwessinger B."/>
            <person name="Dodds P.N."/>
            <person name="Figueroa M."/>
        </authorList>
    </citation>
    <scope>NUCLEOTIDE SEQUENCE [LARGE SCALE GENOMIC DNA]</scope>
    <source>
        <strain evidence="1">21-0</strain>
    </source>
</reference>
<dbReference type="AlphaFoldDB" id="A0A5B0MBR7"/>